<dbReference type="Proteomes" id="UP000323454">
    <property type="component" value="Unassembled WGS sequence"/>
</dbReference>
<dbReference type="RefSeq" id="WP_149850697.1">
    <property type="nucleotide sequence ID" value="NZ_VUOB01000029.1"/>
</dbReference>
<name>A0A5B2XDQ9_9PSEU</name>
<accession>A0A5B2XDQ9</accession>
<dbReference type="InterPro" id="IPR049532">
    <property type="entry name" value="GAP1-like_C"/>
</dbReference>
<sequence>MSVRQLHYTSCEDGLEGIQGFQVSATTPGLSKFFVDLAVRSSAYEAGPGLVERLADDDLSTFPIAFGYTPAERAALLFQSRYVGPDFTGRLGNYFAHALVVDDVDRELGAALPIDLWRSQVWSGIARGGETVLPELDTLPPGTAADPSATRRFLGTSEQRAGLIRLVSTVQPLLATGRGRLALVVPDDQHGALWLAALTRSLPRHLALSVSFVTYTSRPHEQELLVSCTTPDVFLPAYGDYGVLDLCAPGPGVVGPGDGGRSTRYAAAVAKVWEAGAVDEVIRQATLVRPALAAGELDLFATALTLTMDLAGTSTLDEQELLAGLAFAQDRLPGSLRSGMWQRVVDMLTPLGGPHDLMRWCAVLRSAVNRAELVPTSLLVAYFVAAMTASEVPTWLPKLDETALADVAHRVLLPLIVNGDAPTPVDRLAEQHDLVRALVRALDRRLAADATESYRLVERMRPEVARILLTHDRTAPRVAMVTDIVFARHGLTDPVAFLASVAHNGAVRGHTEWQSLGRALWPGLLSTADARRALRHLPPEVLAAAGVLERSVERILQDADDGEMSEDGILLAKELLGSACVDWIPAGGRASLQAVHWATRFRRAAPPGISERDVREALGVASQAGIELSDRILVAIALFLLRVRDPLIHSTLLDVALDTEPRRFLSVYCEVARAELARAAPEAVATAAVVWAALPNTRIRLRLIDETLAEAMSGRRRRDLNKMGDRLEPIARHLGARAPRQSGGWRNWWQAWRHLHERRGLLRRLGLGRR</sequence>
<proteinExistence type="predicted"/>
<dbReference type="InterPro" id="IPR045401">
    <property type="entry name" value="GAP1-M"/>
</dbReference>
<evidence type="ECO:0000259" key="3">
    <source>
        <dbReference type="Pfam" id="PF20052"/>
    </source>
</evidence>
<feature type="domain" description="GTPase-associated protein 1-like C-terminal" evidence="3">
    <location>
        <begin position="402"/>
        <end position="729"/>
    </location>
</feature>
<dbReference type="InterPro" id="IPR045402">
    <property type="entry name" value="GAP1-N2"/>
</dbReference>
<feature type="domain" description="GTPase-associated protein 1 N-terminal" evidence="1">
    <location>
        <begin position="3"/>
        <end position="138"/>
    </location>
</feature>
<evidence type="ECO:0000259" key="2">
    <source>
        <dbReference type="Pfam" id="PF20014"/>
    </source>
</evidence>
<dbReference type="OrthoDB" id="167038at2"/>
<comment type="caution">
    <text evidence="4">The sequence shown here is derived from an EMBL/GenBank/DDBJ whole genome shotgun (WGS) entry which is preliminary data.</text>
</comment>
<dbReference type="EMBL" id="VUOB01000029">
    <property type="protein sequence ID" value="KAA2261294.1"/>
    <property type="molecule type" value="Genomic_DNA"/>
</dbReference>
<keyword evidence="5" id="KW-1185">Reference proteome</keyword>
<reference evidence="4 5" key="2">
    <citation type="submission" date="2019-09" db="EMBL/GenBank/DDBJ databases">
        <authorList>
            <person name="Jin C."/>
        </authorList>
    </citation>
    <scope>NUCLEOTIDE SEQUENCE [LARGE SCALE GENOMIC DNA]</scope>
    <source>
        <strain evidence="4 5">AN110305</strain>
    </source>
</reference>
<organism evidence="4 5">
    <name type="scientific">Solihabitans fulvus</name>
    <dbReference type="NCBI Taxonomy" id="1892852"/>
    <lineage>
        <taxon>Bacteria</taxon>
        <taxon>Bacillati</taxon>
        <taxon>Actinomycetota</taxon>
        <taxon>Actinomycetes</taxon>
        <taxon>Pseudonocardiales</taxon>
        <taxon>Pseudonocardiaceae</taxon>
        <taxon>Solihabitans</taxon>
    </lineage>
</organism>
<protein>
    <submittedName>
        <fullName evidence="4">Uncharacterized protein</fullName>
    </submittedName>
</protein>
<dbReference type="Pfam" id="PF20013">
    <property type="entry name" value="GAP1-N2"/>
    <property type="match status" value="1"/>
</dbReference>
<feature type="domain" description="GTPase-associated protein 1 middle" evidence="2">
    <location>
        <begin position="153"/>
        <end position="231"/>
    </location>
</feature>
<dbReference type="Pfam" id="PF20052">
    <property type="entry name" value="GAP1-C"/>
    <property type="match status" value="1"/>
</dbReference>
<dbReference type="Pfam" id="PF20014">
    <property type="entry name" value="GAP1-M"/>
    <property type="match status" value="1"/>
</dbReference>
<gene>
    <name evidence="4" type="ORF">F0L68_17735</name>
</gene>
<evidence type="ECO:0000259" key="1">
    <source>
        <dbReference type="Pfam" id="PF20013"/>
    </source>
</evidence>
<evidence type="ECO:0000313" key="4">
    <source>
        <dbReference type="EMBL" id="KAA2261294.1"/>
    </source>
</evidence>
<dbReference type="AlphaFoldDB" id="A0A5B2XDQ9"/>
<reference evidence="4 5" key="1">
    <citation type="submission" date="2019-09" db="EMBL/GenBank/DDBJ databases">
        <title>Goodfellowia gen. nov., a new genus of the Pseudonocardineae related to Actinoalloteichus, containing Goodfellowia coeruleoviolacea gen. nov., comb. nov. gen. nov., comb. nov.</title>
        <authorList>
            <person name="Labeda D."/>
        </authorList>
    </citation>
    <scope>NUCLEOTIDE SEQUENCE [LARGE SCALE GENOMIC DNA]</scope>
    <source>
        <strain evidence="4 5">AN110305</strain>
    </source>
</reference>
<evidence type="ECO:0000313" key="5">
    <source>
        <dbReference type="Proteomes" id="UP000323454"/>
    </source>
</evidence>